<feature type="compositionally biased region" description="Acidic residues" evidence="1">
    <location>
        <begin position="41"/>
        <end position="54"/>
    </location>
</feature>
<sequence length="301" mass="32637">MKPLIISQNSQTIWGIGADVQNSYGPLRVVVLEKSTKTHNEEDDDVESDDELEDASTLRQHDGICGEEVDEHSTHINVNDDVADFQEVKEKETTSLALESENDLALIVFNSNSNLDDGGSTNNVMGDNIQEEMSVDSVDCMKQINNTTKADHGHKIIGLSKSGRGLGGVNNNGKSKQDAGHIQSNGLKKLKEGNMTKPKVKSMQNILCEGSIIAPGGKLPPKRNFSKVIPSRKSNNDLAKLVSVINQRGGAPSNQNNSHEKSSQSSSRYSGVSVLFCSSIKSVDITQLIATRKFGSDMKQK</sequence>
<dbReference type="AlphaFoldDB" id="A0A2Z6PIT6"/>
<gene>
    <name evidence="2" type="ORF">TSUD_272950</name>
</gene>
<reference evidence="3" key="1">
    <citation type="journal article" date="2017" name="Front. Plant Sci.">
        <title>Climate Clever Clovers: New Paradigm to Reduce the Environmental Footprint of Ruminants by Breeding Low Methanogenic Forages Utilizing Haplotype Variation.</title>
        <authorList>
            <person name="Kaur P."/>
            <person name="Appels R."/>
            <person name="Bayer P.E."/>
            <person name="Keeble-Gagnere G."/>
            <person name="Wang J."/>
            <person name="Hirakawa H."/>
            <person name="Shirasawa K."/>
            <person name="Vercoe P."/>
            <person name="Stefanova K."/>
            <person name="Durmic Z."/>
            <person name="Nichols P."/>
            <person name="Revell C."/>
            <person name="Isobe S.N."/>
            <person name="Edwards D."/>
            <person name="Erskine W."/>
        </authorList>
    </citation>
    <scope>NUCLEOTIDE SEQUENCE [LARGE SCALE GENOMIC DNA]</scope>
    <source>
        <strain evidence="3">cv. Daliak</strain>
    </source>
</reference>
<feature type="region of interest" description="Disordered" evidence="1">
    <location>
        <begin position="161"/>
        <end position="198"/>
    </location>
</feature>
<keyword evidence="3" id="KW-1185">Reference proteome</keyword>
<proteinExistence type="predicted"/>
<name>A0A2Z6PIT6_TRISU</name>
<evidence type="ECO:0000313" key="2">
    <source>
        <dbReference type="EMBL" id="GAU51390.1"/>
    </source>
</evidence>
<protein>
    <submittedName>
        <fullName evidence="2">Uncharacterized protein</fullName>
    </submittedName>
</protein>
<feature type="region of interest" description="Disordered" evidence="1">
    <location>
        <begin position="35"/>
        <end position="57"/>
    </location>
</feature>
<evidence type="ECO:0000313" key="3">
    <source>
        <dbReference type="Proteomes" id="UP000242715"/>
    </source>
</evidence>
<dbReference type="EMBL" id="DF975108">
    <property type="protein sequence ID" value="GAU51390.1"/>
    <property type="molecule type" value="Genomic_DNA"/>
</dbReference>
<accession>A0A2Z6PIT6</accession>
<evidence type="ECO:0000256" key="1">
    <source>
        <dbReference type="SAM" id="MobiDB-lite"/>
    </source>
</evidence>
<dbReference type="Proteomes" id="UP000242715">
    <property type="component" value="Unassembled WGS sequence"/>
</dbReference>
<organism evidence="2 3">
    <name type="scientific">Trifolium subterraneum</name>
    <name type="common">Subterranean clover</name>
    <dbReference type="NCBI Taxonomy" id="3900"/>
    <lineage>
        <taxon>Eukaryota</taxon>
        <taxon>Viridiplantae</taxon>
        <taxon>Streptophyta</taxon>
        <taxon>Embryophyta</taxon>
        <taxon>Tracheophyta</taxon>
        <taxon>Spermatophyta</taxon>
        <taxon>Magnoliopsida</taxon>
        <taxon>eudicotyledons</taxon>
        <taxon>Gunneridae</taxon>
        <taxon>Pentapetalae</taxon>
        <taxon>rosids</taxon>
        <taxon>fabids</taxon>
        <taxon>Fabales</taxon>
        <taxon>Fabaceae</taxon>
        <taxon>Papilionoideae</taxon>
        <taxon>50 kb inversion clade</taxon>
        <taxon>NPAAA clade</taxon>
        <taxon>Hologalegina</taxon>
        <taxon>IRL clade</taxon>
        <taxon>Trifolieae</taxon>
        <taxon>Trifolium</taxon>
    </lineage>
</organism>